<gene>
    <name evidence="2" type="ORF">Ahy_B09g097355</name>
</gene>
<dbReference type="Gene3D" id="2.40.50.140">
    <property type="entry name" value="Nucleic acid-binding proteins"/>
    <property type="match status" value="3"/>
</dbReference>
<dbReference type="CDD" id="cd04480">
    <property type="entry name" value="RPA1_DBD_A_like"/>
    <property type="match status" value="1"/>
</dbReference>
<reference evidence="2 3" key="1">
    <citation type="submission" date="2019-01" db="EMBL/GenBank/DDBJ databases">
        <title>Sequencing of cultivated peanut Arachis hypogaea provides insights into genome evolution and oil improvement.</title>
        <authorList>
            <person name="Chen X."/>
        </authorList>
    </citation>
    <scope>NUCLEOTIDE SEQUENCE [LARGE SCALE GENOMIC DNA]</scope>
    <source>
        <strain evidence="3">cv. Fuhuasheng</strain>
        <tissue evidence="2">Leaves</tissue>
    </source>
</reference>
<keyword evidence="3" id="KW-1185">Reference proteome</keyword>
<dbReference type="PANTHER" id="PTHR47165">
    <property type="entry name" value="OS03G0429900 PROTEIN"/>
    <property type="match status" value="1"/>
</dbReference>
<evidence type="ECO:0000313" key="2">
    <source>
        <dbReference type="EMBL" id="RYQ91467.1"/>
    </source>
</evidence>
<dbReference type="InterPro" id="IPR012340">
    <property type="entry name" value="NA-bd_OB-fold"/>
</dbReference>
<accession>A0A444XP23</accession>
<feature type="domain" description="Replication protein A 70 kDa DNA-binding subunit B/D first OB fold" evidence="1">
    <location>
        <begin position="1"/>
        <end position="64"/>
    </location>
</feature>
<protein>
    <recommendedName>
        <fullName evidence="1">Replication protein A 70 kDa DNA-binding subunit B/D first OB fold domain-containing protein</fullName>
    </recommendedName>
</protein>
<evidence type="ECO:0000313" key="3">
    <source>
        <dbReference type="Proteomes" id="UP000289738"/>
    </source>
</evidence>
<dbReference type="InterPro" id="IPR003871">
    <property type="entry name" value="RFA1B/D_OB_1st"/>
</dbReference>
<evidence type="ECO:0000259" key="1">
    <source>
        <dbReference type="Pfam" id="PF02721"/>
    </source>
</evidence>
<dbReference type="Pfam" id="PF02721">
    <property type="entry name" value="DUF223"/>
    <property type="match status" value="1"/>
</dbReference>
<dbReference type="Proteomes" id="UP000289738">
    <property type="component" value="Chromosome B09"/>
</dbReference>
<comment type="caution">
    <text evidence="2">The sequence shown here is derived from an EMBL/GenBank/DDBJ whole genome shotgun (WGS) entry which is preliminary data.</text>
</comment>
<dbReference type="SUPFAM" id="SSF50249">
    <property type="entry name" value="Nucleic acid-binding proteins"/>
    <property type="match status" value="3"/>
</dbReference>
<organism evidence="2 3">
    <name type="scientific">Arachis hypogaea</name>
    <name type="common">Peanut</name>
    <dbReference type="NCBI Taxonomy" id="3818"/>
    <lineage>
        <taxon>Eukaryota</taxon>
        <taxon>Viridiplantae</taxon>
        <taxon>Streptophyta</taxon>
        <taxon>Embryophyta</taxon>
        <taxon>Tracheophyta</taxon>
        <taxon>Spermatophyta</taxon>
        <taxon>Magnoliopsida</taxon>
        <taxon>eudicotyledons</taxon>
        <taxon>Gunneridae</taxon>
        <taxon>Pentapetalae</taxon>
        <taxon>rosids</taxon>
        <taxon>fabids</taxon>
        <taxon>Fabales</taxon>
        <taxon>Fabaceae</taxon>
        <taxon>Papilionoideae</taxon>
        <taxon>50 kb inversion clade</taxon>
        <taxon>dalbergioids sensu lato</taxon>
        <taxon>Dalbergieae</taxon>
        <taxon>Pterocarpus clade</taxon>
        <taxon>Arachis</taxon>
    </lineage>
</organism>
<sequence length="450" mass="50932">MELVVLDKEGSRIHCFIRSFYYRLFEPILEEDKAYFLANFTTDSNTLKFKPTKHNIRIIFKRDTMDILSSVRDDLFLIDFIGLLSAKTDLIPFEKKAKKPHYMKIELDDLSEKLSCTLWENYASDFVTLLVAYKATEYIIVLQFAKMKLYIGVMTVTNTNFTTKIMVNADLEMVKKFHQSTLLLTNKLTLLNLICDLMTSFFPIRLIGFGGKHSTNVDKSTYVTCGTVIDIDRNHAWWYKACRKCTQGLESLTDQFYCAKCDIYVVDDSDTATFVLFENSASKFLGVSATDICYDLLAKGYGSDHFPRDLNALIGKTLLFKLTSRPDSLNKFQPCVITVSRICSDPEIIMSLASDNNINLDVLQKVAITPVNAMMKRLELATSAGLLVPSPLRSRMPQLFAPWTLNPWSPIHLTDDSGSSRAPCTASKNLLPAFEKCMIENANNPGAEDI</sequence>
<dbReference type="PANTHER" id="PTHR47165:SF4">
    <property type="entry name" value="OS03G0429900 PROTEIN"/>
    <property type="match status" value="1"/>
</dbReference>
<name>A0A444XP23_ARAHY</name>
<dbReference type="EMBL" id="SDMP01000019">
    <property type="protein sequence ID" value="RYQ91467.1"/>
    <property type="molecule type" value="Genomic_DNA"/>
</dbReference>
<dbReference type="AlphaFoldDB" id="A0A444XP23"/>
<proteinExistence type="predicted"/>